<organism evidence="1">
    <name type="scientific">Pararge aegeria</name>
    <name type="common">speckled wood butterfly</name>
    <dbReference type="NCBI Taxonomy" id="116150"/>
    <lineage>
        <taxon>Eukaryota</taxon>
        <taxon>Metazoa</taxon>
        <taxon>Ecdysozoa</taxon>
        <taxon>Arthropoda</taxon>
        <taxon>Hexapoda</taxon>
        <taxon>Insecta</taxon>
        <taxon>Pterygota</taxon>
        <taxon>Neoptera</taxon>
        <taxon>Endopterygota</taxon>
        <taxon>Lepidoptera</taxon>
        <taxon>Glossata</taxon>
        <taxon>Ditrysia</taxon>
        <taxon>Papilionoidea</taxon>
        <taxon>Nymphalidae</taxon>
        <taxon>Satyrinae</taxon>
        <taxon>Satyrini</taxon>
        <taxon>Parargina</taxon>
        <taxon>Pararge</taxon>
    </lineage>
</organism>
<proteinExistence type="predicted"/>
<sequence>MSIAYSRHKALSSPKLALINITLKVIFTIKQKGAVCIGIPFYIKSVSNSQTNIVIIYLLPKIVFVLGRTYA</sequence>
<reference evidence="1" key="1">
    <citation type="journal article" date="2013" name="BMC Genomics">
        <title>Unscrambling butterfly oogenesis.</title>
        <authorList>
            <person name="Carter J.M."/>
            <person name="Baker S.C."/>
            <person name="Pink R."/>
            <person name="Carter D.R."/>
            <person name="Collins A."/>
            <person name="Tomlin J."/>
            <person name="Gibbs M."/>
            <person name="Breuker C.J."/>
        </authorList>
    </citation>
    <scope>NUCLEOTIDE SEQUENCE</scope>
    <source>
        <tissue evidence="1">Ovary</tissue>
    </source>
</reference>
<name>S4P2V2_9NEOP</name>
<protein>
    <submittedName>
        <fullName evidence="1">Uncharacterized protein</fullName>
    </submittedName>
</protein>
<accession>S4P2V2</accession>
<dbReference type="AlphaFoldDB" id="S4P2V2"/>
<dbReference type="EMBL" id="GAIX01006749">
    <property type="protein sequence ID" value="JAA85811.1"/>
    <property type="molecule type" value="Transcribed_RNA"/>
</dbReference>
<evidence type="ECO:0000313" key="1">
    <source>
        <dbReference type="EMBL" id="JAA85811.1"/>
    </source>
</evidence>
<reference evidence="1" key="2">
    <citation type="submission" date="2013-05" db="EMBL/GenBank/DDBJ databases">
        <authorList>
            <person name="Carter J.-M."/>
            <person name="Baker S.C."/>
            <person name="Pink R."/>
            <person name="Carter D.R.F."/>
            <person name="Collins A."/>
            <person name="Tomlin J."/>
            <person name="Gibbs M."/>
            <person name="Breuker C.J."/>
        </authorList>
    </citation>
    <scope>NUCLEOTIDE SEQUENCE</scope>
    <source>
        <tissue evidence="1">Ovary</tissue>
    </source>
</reference>